<gene>
    <name evidence="3" type="ORF">NWE54_20055</name>
</gene>
<dbReference type="Pfam" id="PF03795">
    <property type="entry name" value="YCII"/>
    <property type="match status" value="1"/>
</dbReference>
<dbReference type="SUPFAM" id="SSF54909">
    <property type="entry name" value="Dimeric alpha+beta barrel"/>
    <property type="match status" value="1"/>
</dbReference>
<dbReference type="EMBL" id="CP102774">
    <property type="protein sequence ID" value="UZF86081.1"/>
    <property type="molecule type" value="Genomic_DNA"/>
</dbReference>
<evidence type="ECO:0000259" key="2">
    <source>
        <dbReference type="Pfam" id="PF03795"/>
    </source>
</evidence>
<evidence type="ECO:0000256" key="1">
    <source>
        <dbReference type="ARBA" id="ARBA00007689"/>
    </source>
</evidence>
<protein>
    <submittedName>
        <fullName evidence="3">YciI family protein</fullName>
    </submittedName>
</protein>
<comment type="similarity">
    <text evidence="1">Belongs to the YciI family.</text>
</comment>
<feature type="domain" description="YCII-related" evidence="2">
    <location>
        <begin position="1"/>
        <end position="87"/>
    </location>
</feature>
<accession>A0A9E8CRK2</accession>
<dbReference type="InterPro" id="IPR005545">
    <property type="entry name" value="YCII"/>
</dbReference>
<reference evidence="3" key="1">
    <citation type="submission" date="2022-08" db="EMBL/GenBank/DDBJ databases">
        <title>Complete Genome Sequences of 2 Bosea sp. soil isolates.</title>
        <authorList>
            <person name="Alvarez Arevalo M."/>
            <person name="Sterndorff E.B."/>
            <person name="Faurdal D."/>
            <person name="Joergensen T.S."/>
            <person name="Weber T."/>
        </authorList>
    </citation>
    <scope>NUCLEOTIDE SEQUENCE</scope>
    <source>
        <strain evidence="3">NBC_00436</strain>
    </source>
</reference>
<organism evidence="3">
    <name type="scientific">Bosea sp. NBC_00436</name>
    <dbReference type="NCBI Taxonomy" id="2969620"/>
    <lineage>
        <taxon>Bacteria</taxon>
        <taxon>Pseudomonadati</taxon>
        <taxon>Pseudomonadota</taxon>
        <taxon>Alphaproteobacteria</taxon>
        <taxon>Hyphomicrobiales</taxon>
        <taxon>Boseaceae</taxon>
        <taxon>Bosea</taxon>
    </lineage>
</organism>
<evidence type="ECO:0000313" key="3">
    <source>
        <dbReference type="EMBL" id="UZF86081.1"/>
    </source>
</evidence>
<sequence length="100" mass="11215">MFCAVYCLDKSDTAALREEHLVVHRAYLDTFASHLFFSGPLQTPDASASLGSLFILNVDTFSQAEDFIGNEPFNKAGIFEKVTIHRMRKGRYNPALADRT</sequence>
<name>A0A9E8CRK2_9HYPH</name>
<proteinExistence type="inferred from homology"/>
<dbReference type="InterPro" id="IPR011008">
    <property type="entry name" value="Dimeric_a/b-barrel"/>
</dbReference>
<dbReference type="AlphaFoldDB" id="A0A9E8CRK2"/>
<dbReference type="Gene3D" id="3.30.70.1060">
    <property type="entry name" value="Dimeric alpha+beta barrel"/>
    <property type="match status" value="1"/>
</dbReference>